<dbReference type="InterPro" id="IPR021565">
    <property type="entry name" value="Rbsn_Rab-bd"/>
</dbReference>
<feature type="non-terminal residue" evidence="7">
    <location>
        <position position="388"/>
    </location>
</feature>
<dbReference type="InterPro" id="IPR036531">
    <property type="entry name" value="Rbsn_Rab-bd_sf"/>
</dbReference>
<keyword evidence="1" id="KW-0479">Metal-binding</keyword>
<feature type="domain" description="FYVE-type" evidence="6">
    <location>
        <begin position="82"/>
        <end position="146"/>
    </location>
</feature>
<name>A0A6A6AXC0_9PEZI</name>
<evidence type="ECO:0000313" key="8">
    <source>
        <dbReference type="Proteomes" id="UP000799438"/>
    </source>
</evidence>
<dbReference type="PROSITE" id="PS50178">
    <property type="entry name" value="ZF_FYVE"/>
    <property type="match status" value="1"/>
</dbReference>
<evidence type="ECO:0000256" key="2">
    <source>
        <dbReference type="ARBA" id="ARBA00022771"/>
    </source>
</evidence>
<evidence type="ECO:0000256" key="1">
    <source>
        <dbReference type="ARBA" id="ARBA00022723"/>
    </source>
</evidence>
<dbReference type="CDD" id="cd15737">
    <property type="entry name" value="FYVE2_Vac1p_like"/>
    <property type="match status" value="1"/>
</dbReference>
<dbReference type="GO" id="GO:0008270">
    <property type="term" value="F:zinc ion binding"/>
    <property type="evidence" value="ECO:0007669"/>
    <property type="project" value="UniProtKB-KW"/>
</dbReference>
<accession>A0A6A6AXC0</accession>
<protein>
    <recommendedName>
        <fullName evidence="6">FYVE-type domain-containing protein</fullName>
    </recommendedName>
</protein>
<keyword evidence="3" id="KW-0862">Zinc</keyword>
<dbReference type="OrthoDB" id="166134at2759"/>
<sequence>YNDQHGFERNHTAAFINIRRKHVDKTNLEISRLEKRLTKLTQLLVNPPPEPSAGAGSLLWPLSGVKAQQRALEQSIIAWEDDAKVLQCPFCQQEFSSYFRRHHCRLCGRVVCGDPKTVCSSEVGLSVTAQKSTGQLNLDIRMCQDCKHILFSKSDFARELADRPRDQRAYENLTQFERGIRLLLPRFHKLLVALQDPENPPTPVQLQDATKVRKRLMDAFTQFNTAARRIRDFPTDSPTQKRLQRAVYQQSYNFLSLHMLPLKTLPKILKHASPNGSQAKPNGRSNGALAAIKYNDIESSSVASSSSVVTAMEAEEKDLRERLIVLEEQKFFVSEMIADANRHRRFDEVSSLAQNVEDLSKEIDQINGQLGQLDFAAAYNGELVMTPP</sequence>
<evidence type="ECO:0000256" key="3">
    <source>
        <dbReference type="ARBA" id="ARBA00022833"/>
    </source>
</evidence>
<dbReference type="SUPFAM" id="SSF140125">
    <property type="entry name" value="Rabenosyn-5 Rab-binding domain-like"/>
    <property type="match status" value="1"/>
</dbReference>
<dbReference type="InterPro" id="IPR013083">
    <property type="entry name" value="Znf_RING/FYVE/PHD"/>
</dbReference>
<gene>
    <name evidence="7" type="ORF">K452DRAFT_210404</name>
</gene>
<dbReference type="AlphaFoldDB" id="A0A6A6AXC0"/>
<feature type="non-terminal residue" evidence="7">
    <location>
        <position position="1"/>
    </location>
</feature>
<dbReference type="RefSeq" id="XP_033390920.1">
    <property type="nucleotide sequence ID" value="XM_033536162.1"/>
</dbReference>
<organism evidence="7 8">
    <name type="scientific">Aplosporella prunicola CBS 121167</name>
    <dbReference type="NCBI Taxonomy" id="1176127"/>
    <lineage>
        <taxon>Eukaryota</taxon>
        <taxon>Fungi</taxon>
        <taxon>Dikarya</taxon>
        <taxon>Ascomycota</taxon>
        <taxon>Pezizomycotina</taxon>
        <taxon>Dothideomycetes</taxon>
        <taxon>Dothideomycetes incertae sedis</taxon>
        <taxon>Botryosphaeriales</taxon>
        <taxon>Aplosporellaceae</taxon>
        <taxon>Aplosporella</taxon>
    </lineage>
</organism>
<dbReference type="Gene3D" id="3.30.40.10">
    <property type="entry name" value="Zinc/RING finger domain, C3HC4 (zinc finger)"/>
    <property type="match status" value="1"/>
</dbReference>
<dbReference type="InterPro" id="IPR000306">
    <property type="entry name" value="Znf_FYVE"/>
</dbReference>
<dbReference type="SMART" id="SM00064">
    <property type="entry name" value="FYVE"/>
    <property type="match status" value="1"/>
</dbReference>
<dbReference type="Proteomes" id="UP000799438">
    <property type="component" value="Unassembled WGS sequence"/>
</dbReference>
<evidence type="ECO:0000313" key="7">
    <source>
        <dbReference type="EMBL" id="KAF2135201.1"/>
    </source>
</evidence>
<dbReference type="EMBL" id="ML995632">
    <property type="protein sequence ID" value="KAF2135201.1"/>
    <property type="molecule type" value="Genomic_DNA"/>
</dbReference>
<evidence type="ECO:0000259" key="6">
    <source>
        <dbReference type="PROSITE" id="PS50178"/>
    </source>
</evidence>
<dbReference type="Gene3D" id="4.10.860.20">
    <property type="entry name" value="Rabenosyn, Rab binding domain"/>
    <property type="match status" value="1"/>
</dbReference>
<keyword evidence="8" id="KW-1185">Reference proteome</keyword>
<dbReference type="InterPro" id="IPR017455">
    <property type="entry name" value="Znf_FYVE-rel"/>
</dbReference>
<dbReference type="PANTHER" id="PTHR13510:SF44">
    <property type="entry name" value="RABENOSYN-5"/>
    <property type="match status" value="1"/>
</dbReference>
<feature type="coiled-coil region" evidence="5">
    <location>
        <begin position="309"/>
        <end position="369"/>
    </location>
</feature>
<dbReference type="InterPro" id="IPR011011">
    <property type="entry name" value="Znf_FYVE_PHD"/>
</dbReference>
<dbReference type="SUPFAM" id="SSF57903">
    <property type="entry name" value="FYVE/PHD zinc finger"/>
    <property type="match status" value="1"/>
</dbReference>
<keyword evidence="2 4" id="KW-0863">Zinc-finger</keyword>
<evidence type="ECO:0000256" key="5">
    <source>
        <dbReference type="SAM" id="Coils"/>
    </source>
</evidence>
<keyword evidence="5" id="KW-0175">Coiled coil</keyword>
<dbReference type="Pfam" id="PF01363">
    <property type="entry name" value="FYVE"/>
    <property type="match status" value="1"/>
</dbReference>
<evidence type="ECO:0000256" key="4">
    <source>
        <dbReference type="PROSITE-ProRule" id="PRU00091"/>
    </source>
</evidence>
<dbReference type="Pfam" id="PF11464">
    <property type="entry name" value="Rbsn"/>
    <property type="match status" value="1"/>
</dbReference>
<dbReference type="PANTHER" id="PTHR13510">
    <property type="entry name" value="FYVE-FINGER-CONTAINING RAB5 EFFECTOR PROTEIN RABENOSYN-5-RELATED"/>
    <property type="match status" value="1"/>
</dbReference>
<dbReference type="InterPro" id="IPR052727">
    <property type="entry name" value="Rab4/Rab5_effector"/>
</dbReference>
<proteinExistence type="predicted"/>
<dbReference type="GeneID" id="54293658"/>
<reference evidence="7" key="1">
    <citation type="journal article" date="2020" name="Stud. Mycol.">
        <title>101 Dothideomycetes genomes: a test case for predicting lifestyles and emergence of pathogens.</title>
        <authorList>
            <person name="Haridas S."/>
            <person name="Albert R."/>
            <person name="Binder M."/>
            <person name="Bloem J."/>
            <person name="Labutti K."/>
            <person name="Salamov A."/>
            <person name="Andreopoulos B."/>
            <person name="Baker S."/>
            <person name="Barry K."/>
            <person name="Bills G."/>
            <person name="Bluhm B."/>
            <person name="Cannon C."/>
            <person name="Castanera R."/>
            <person name="Culley D."/>
            <person name="Daum C."/>
            <person name="Ezra D."/>
            <person name="Gonzalez J."/>
            <person name="Henrissat B."/>
            <person name="Kuo A."/>
            <person name="Liang C."/>
            <person name="Lipzen A."/>
            <person name="Lutzoni F."/>
            <person name="Magnuson J."/>
            <person name="Mondo S."/>
            <person name="Nolan M."/>
            <person name="Ohm R."/>
            <person name="Pangilinan J."/>
            <person name="Park H.-J."/>
            <person name="Ramirez L."/>
            <person name="Alfaro M."/>
            <person name="Sun H."/>
            <person name="Tritt A."/>
            <person name="Yoshinaga Y."/>
            <person name="Zwiers L.-H."/>
            <person name="Turgeon B."/>
            <person name="Goodwin S."/>
            <person name="Spatafora J."/>
            <person name="Crous P."/>
            <person name="Grigoriev I."/>
        </authorList>
    </citation>
    <scope>NUCLEOTIDE SEQUENCE</scope>
    <source>
        <strain evidence="7">CBS 121167</strain>
    </source>
</reference>